<dbReference type="Proteomes" id="UP000825381">
    <property type="component" value="Chromosome"/>
</dbReference>
<dbReference type="InterPro" id="IPR003489">
    <property type="entry name" value="RHF/RaiA"/>
</dbReference>
<dbReference type="SUPFAM" id="SSF69754">
    <property type="entry name" value="Ribosome binding protein Y (YfiA homologue)"/>
    <property type="match status" value="1"/>
</dbReference>
<name>A0ABX8VEM6_9FLAO</name>
<dbReference type="Pfam" id="PF02482">
    <property type="entry name" value="Ribosomal_S30AE"/>
    <property type="match status" value="1"/>
</dbReference>
<keyword evidence="2" id="KW-1185">Reference proteome</keyword>
<dbReference type="RefSeq" id="WP_220641615.1">
    <property type="nucleotide sequence ID" value="NZ_CP080429.1"/>
</dbReference>
<reference evidence="1 2" key="1">
    <citation type="submission" date="2021-07" db="EMBL/GenBank/DDBJ databases">
        <title>Flavobacterium WSW3-B6 sp.nov, isolated from seaweed.</title>
        <authorList>
            <person name="Muhammad N."/>
            <person name="Ho H."/>
            <person name="Lee Y.-J."/>
            <person name="Nguyen T."/>
            <person name="Ho J."/>
            <person name="Kim S.-G."/>
        </authorList>
    </citation>
    <scope>NUCLEOTIDE SEQUENCE [LARGE SCALE GENOMIC DNA]</scope>
    <source>
        <strain evidence="1 2">WSW3-B6</strain>
    </source>
</reference>
<evidence type="ECO:0000313" key="2">
    <source>
        <dbReference type="Proteomes" id="UP000825381"/>
    </source>
</evidence>
<evidence type="ECO:0000313" key="1">
    <source>
        <dbReference type="EMBL" id="QYJ69280.1"/>
    </source>
</evidence>
<sequence length="105" mass="11728">MLVQINTDNNIEGHQRLEEYFTEQLQTALKKYEDKVTRLEVHLGDENSTKGGENDKRCSIEARIAGLKPIGVVDHANTIERAVSGATNKIKSALERTFGKLSAHH</sequence>
<dbReference type="EMBL" id="CP080429">
    <property type="protein sequence ID" value="QYJ69280.1"/>
    <property type="molecule type" value="Genomic_DNA"/>
</dbReference>
<organism evidence="1 2">
    <name type="scientific">Flavobacterium litorale</name>
    <dbReference type="NCBI Taxonomy" id="2856519"/>
    <lineage>
        <taxon>Bacteria</taxon>
        <taxon>Pseudomonadati</taxon>
        <taxon>Bacteroidota</taxon>
        <taxon>Flavobacteriia</taxon>
        <taxon>Flavobacteriales</taxon>
        <taxon>Flavobacteriaceae</taxon>
        <taxon>Flavobacterium</taxon>
    </lineage>
</organism>
<gene>
    <name evidence="1" type="ORF">K1I41_05160</name>
</gene>
<protein>
    <submittedName>
        <fullName evidence="1">HPF/RaiA family ribosome-associated protein</fullName>
    </submittedName>
</protein>
<dbReference type="Gene3D" id="3.30.160.100">
    <property type="entry name" value="Ribosome hibernation promotion factor-like"/>
    <property type="match status" value="1"/>
</dbReference>
<proteinExistence type="predicted"/>
<dbReference type="InterPro" id="IPR036567">
    <property type="entry name" value="RHF-like"/>
</dbReference>
<accession>A0ABX8VEM6</accession>